<feature type="transmembrane region" description="Helical" evidence="1">
    <location>
        <begin position="52"/>
        <end position="72"/>
    </location>
</feature>
<organism evidence="2">
    <name type="scientific">Catillopecten margaritatus gill symbiont</name>
    <dbReference type="NCBI Taxonomy" id="3083288"/>
    <lineage>
        <taxon>Bacteria</taxon>
        <taxon>Pseudomonadati</taxon>
        <taxon>Pseudomonadota</taxon>
        <taxon>Gammaproteobacteria</taxon>
        <taxon>sulfur-oxidizing symbionts</taxon>
    </lineage>
</organism>
<dbReference type="GO" id="GO:0005886">
    <property type="term" value="C:plasma membrane"/>
    <property type="evidence" value="ECO:0007669"/>
    <property type="project" value="TreeGrafter"/>
</dbReference>
<reference evidence="2" key="1">
    <citation type="submission" date="2023-10" db="EMBL/GenBank/DDBJ databases">
        <title>The first scallop-associated chemosynthetic bacterial symbiont.</title>
        <authorList>
            <person name="Lin Y.-T."/>
            <person name="Sun J."/>
            <person name="Ip J.C.-H."/>
            <person name="He X."/>
            <person name="Gao Z.-M."/>
            <person name="Perez M."/>
            <person name="Xu T."/>
            <person name="Qian P.-Y."/>
            <person name="Qiu J.-W."/>
        </authorList>
    </citation>
    <scope>NUCLEOTIDE SEQUENCE</scope>
    <source>
        <strain evidence="2">Gill1</strain>
    </source>
</reference>
<dbReference type="Pfam" id="PF05656">
    <property type="entry name" value="DUF805"/>
    <property type="match status" value="1"/>
</dbReference>
<dbReference type="PANTHER" id="PTHR34980">
    <property type="entry name" value="INNER MEMBRANE PROTEIN-RELATED-RELATED"/>
    <property type="match status" value="1"/>
</dbReference>
<keyword evidence="1" id="KW-0812">Transmembrane</keyword>
<accession>A0AAU6PHL3</accession>
<proteinExistence type="predicted"/>
<evidence type="ECO:0000256" key="1">
    <source>
        <dbReference type="SAM" id="Phobius"/>
    </source>
</evidence>
<protein>
    <submittedName>
        <fullName evidence="2">Inner membrane protein YhaI</fullName>
    </submittedName>
</protein>
<keyword evidence="1" id="KW-1133">Transmembrane helix</keyword>
<sequence>MCFKHLKVFTQKYATFSGRAQRAEFFCLTLFIVIGYVALLVIDHALGLAEESIGLFSGIFIFVSVLPSISVFVRRLHDVGKSGWWYFVYLIPIIGLVVLIFTFLDSKKDNEYGKNPNNLKI</sequence>
<name>A0AAU6PHL3_9GAMM</name>
<dbReference type="PANTHER" id="PTHR34980:SF2">
    <property type="entry name" value="INNER MEMBRANE PROTEIN YHAH-RELATED"/>
    <property type="match status" value="1"/>
</dbReference>
<dbReference type="EMBL" id="CP138327">
    <property type="protein sequence ID" value="WXU00491.1"/>
    <property type="molecule type" value="Genomic_DNA"/>
</dbReference>
<feature type="transmembrane region" description="Helical" evidence="1">
    <location>
        <begin position="84"/>
        <end position="104"/>
    </location>
</feature>
<dbReference type="AlphaFoldDB" id="A0AAU6PHL3"/>
<feature type="transmembrane region" description="Helical" evidence="1">
    <location>
        <begin position="25"/>
        <end position="46"/>
    </location>
</feature>
<dbReference type="InterPro" id="IPR008523">
    <property type="entry name" value="DUF805"/>
</dbReference>
<evidence type="ECO:0000313" key="2">
    <source>
        <dbReference type="EMBL" id="WXU00491.1"/>
    </source>
</evidence>
<keyword evidence="1" id="KW-0472">Membrane</keyword>
<gene>
    <name evidence="2" type="primary">yhaI</name>
    <name evidence="2" type="ORF">Ctma_1212</name>
</gene>